<dbReference type="Proteomes" id="UP000692954">
    <property type="component" value="Unassembled WGS sequence"/>
</dbReference>
<gene>
    <name evidence="2" type="ORF">PSON_ATCC_30995.1.T0450138</name>
</gene>
<keyword evidence="3" id="KW-1185">Reference proteome</keyword>
<feature type="compositionally biased region" description="Polar residues" evidence="1">
    <location>
        <begin position="314"/>
        <end position="325"/>
    </location>
</feature>
<name>A0A8S1MZL6_9CILI</name>
<sequence length="390" mass="46907">MNNNQVFDELEEFIQQQKLNNSLRIEAKVGTIIAKTEEALIDLKYFQDVFINVESKIEKKSYRFESAISQLDYQKASQTIKSEQRWEFTLDIIFALSYATQLSFRMGYDEKGRIFCYERKKELKSKHLDIIDNGRQYRITLAQYDIIDYNQTDVCLEKIREYLKNKQLQISCIRYKQTMIYQSDEYCEGFVFKVQQIEKNKQSFMMDIAKEIINMNNTFKKNLDNALELLQQNKNYYKPFYEAELSIKQQQIAKSTNILVNHYITKIQQFHDNVRAKNPEPTQFGVRDSQLKKNNIKQDQKQGNYRSQKDSQIKTRGQFQTQQQDRNLHEDNYIDESTKKAENQQQECKQQFLKYQTRGRGRRGYGYGKEREEYINDDEEQFQSREEDYY</sequence>
<dbReference type="EMBL" id="CAJJDN010000045">
    <property type="protein sequence ID" value="CAD8083541.1"/>
    <property type="molecule type" value="Genomic_DNA"/>
</dbReference>
<feature type="compositionally biased region" description="Basic and acidic residues" evidence="1">
    <location>
        <begin position="326"/>
        <end position="342"/>
    </location>
</feature>
<evidence type="ECO:0000313" key="2">
    <source>
        <dbReference type="EMBL" id="CAD8083541.1"/>
    </source>
</evidence>
<protein>
    <submittedName>
        <fullName evidence="2">Uncharacterized protein</fullName>
    </submittedName>
</protein>
<dbReference type="AlphaFoldDB" id="A0A8S1MZL6"/>
<comment type="caution">
    <text evidence="2">The sequence shown here is derived from an EMBL/GenBank/DDBJ whole genome shotgun (WGS) entry which is preliminary data.</text>
</comment>
<proteinExistence type="predicted"/>
<evidence type="ECO:0000256" key="1">
    <source>
        <dbReference type="SAM" id="MobiDB-lite"/>
    </source>
</evidence>
<feature type="region of interest" description="Disordered" evidence="1">
    <location>
        <begin position="277"/>
        <end position="390"/>
    </location>
</feature>
<organism evidence="2 3">
    <name type="scientific">Paramecium sonneborni</name>
    <dbReference type="NCBI Taxonomy" id="65129"/>
    <lineage>
        <taxon>Eukaryota</taxon>
        <taxon>Sar</taxon>
        <taxon>Alveolata</taxon>
        <taxon>Ciliophora</taxon>
        <taxon>Intramacronucleata</taxon>
        <taxon>Oligohymenophorea</taxon>
        <taxon>Peniculida</taxon>
        <taxon>Parameciidae</taxon>
        <taxon>Paramecium</taxon>
    </lineage>
</organism>
<reference evidence="2" key="1">
    <citation type="submission" date="2021-01" db="EMBL/GenBank/DDBJ databases">
        <authorList>
            <consortium name="Genoscope - CEA"/>
            <person name="William W."/>
        </authorList>
    </citation>
    <scope>NUCLEOTIDE SEQUENCE</scope>
</reference>
<accession>A0A8S1MZL6</accession>
<dbReference type="OrthoDB" id="301524at2759"/>
<evidence type="ECO:0000313" key="3">
    <source>
        <dbReference type="Proteomes" id="UP000692954"/>
    </source>
</evidence>